<dbReference type="Proteomes" id="UP000801428">
    <property type="component" value="Unassembled WGS sequence"/>
</dbReference>
<dbReference type="AlphaFoldDB" id="A0A9P4WB35"/>
<accession>A0A9P4WB35</accession>
<reference evidence="6" key="1">
    <citation type="submission" date="2019-04" db="EMBL/GenBank/DDBJ databases">
        <title>Sequencing of skin fungus with MAO and IRED activity.</title>
        <authorList>
            <person name="Marsaioli A.J."/>
            <person name="Bonatto J.M.C."/>
            <person name="Reis Junior O."/>
        </authorList>
    </citation>
    <scope>NUCLEOTIDE SEQUENCE</scope>
    <source>
        <strain evidence="6">30M1</strain>
    </source>
</reference>
<dbReference type="Gene3D" id="3.50.50.60">
    <property type="entry name" value="FAD/NAD(P)-binding domain"/>
    <property type="match status" value="1"/>
</dbReference>
<keyword evidence="7" id="KW-1185">Reference proteome</keyword>
<keyword evidence="3" id="KW-0274">FAD</keyword>
<dbReference type="InterPro" id="IPR036188">
    <property type="entry name" value="FAD/NAD-bd_sf"/>
</dbReference>
<dbReference type="PRINTS" id="PR00420">
    <property type="entry name" value="RNGMNOXGNASE"/>
</dbReference>
<protein>
    <recommendedName>
        <fullName evidence="5">FAD-binding domain-containing protein</fullName>
    </recommendedName>
</protein>
<dbReference type="SUPFAM" id="SSF51905">
    <property type="entry name" value="FAD/NAD(P)-binding domain"/>
    <property type="match status" value="1"/>
</dbReference>
<dbReference type="InterPro" id="IPR050562">
    <property type="entry name" value="FAD_mOase_fung"/>
</dbReference>
<evidence type="ECO:0000313" key="6">
    <source>
        <dbReference type="EMBL" id="KAF3006803.1"/>
    </source>
</evidence>
<keyword evidence="2" id="KW-0285">Flavoprotein</keyword>
<evidence type="ECO:0000256" key="3">
    <source>
        <dbReference type="ARBA" id="ARBA00022827"/>
    </source>
</evidence>
<evidence type="ECO:0000259" key="5">
    <source>
        <dbReference type="Pfam" id="PF01494"/>
    </source>
</evidence>
<comment type="similarity">
    <text evidence="1">Belongs to the paxM FAD-dependent monooxygenase family.</text>
</comment>
<evidence type="ECO:0000256" key="2">
    <source>
        <dbReference type="ARBA" id="ARBA00022630"/>
    </source>
</evidence>
<dbReference type="InterPro" id="IPR002938">
    <property type="entry name" value="FAD-bd"/>
</dbReference>
<dbReference type="GO" id="GO:0004497">
    <property type="term" value="F:monooxygenase activity"/>
    <property type="evidence" value="ECO:0007669"/>
    <property type="project" value="InterPro"/>
</dbReference>
<dbReference type="EMBL" id="SWKU01000005">
    <property type="protein sequence ID" value="KAF3006803.1"/>
    <property type="molecule type" value="Genomic_DNA"/>
</dbReference>
<dbReference type="Pfam" id="PF01494">
    <property type="entry name" value="FAD_binding_3"/>
    <property type="match status" value="1"/>
</dbReference>
<comment type="caution">
    <text evidence="6">The sequence shown here is derived from an EMBL/GenBank/DDBJ whole genome shotgun (WGS) entry which is preliminary data.</text>
</comment>
<dbReference type="GO" id="GO:0071949">
    <property type="term" value="F:FAD binding"/>
    <property type="evidence" value="ECO:0007669"/>
    <property type="project" value="InterPro"/>
</dbReference>
<evidence type="ECO:0000313" key="7">
    <source>
        <dbReference type="Proteomes" id="UP000801428"/>
    </source>
</evidence>
<keyword evidence="4" id="KW-0560">Oxidoreductase</keyword>
<dbReference type="PANTHER" id="PTHR47356:SF2">
    <property type="entry name" value="FAD-BINDING DOMAIN-CONTAINING PROTEIN-RELATED"/>
    <property type="match status" value="1"/>
</dbReference>
<gene>
    <name evidence="6" type="ORF">E8E13_010417</name>
</gene>
<feature type="domain" description="FAD-binding" evidence="5">
    <location>
        <begin position="8"/>
        <end position="171"/>
    </location>
</feature>
<dbReference type="PANTHER" id="PTHR47356">
    <property type="entry name" value="FAD-DEPENDENT MONOOXYGENASE ASQG-RELATED"/>
    <property type="match status" value="1"/>
</dbReference>
<evidence type="ECO:0000256" key="1">
    <source>
        <dbReference type="ARBA" id="ARBA00007992"/>
    </source>
</evidence>
<evidence type="ECO:0000256" key="4">
    <source>
        <dbReference type="ARBA" id="ARBA00023002"/>
    </source>
</evidence>
<organism evidence="6 7">
    <name type="scientific">Curvularia kusanoi</name>
    <name type="common">Cochliobolus kusanoi</name>
    <dbReference type="NCBI Taxonomy" id="90978"/>
    <lineage>
        <taxon>Eukaryota</taxon>
        <taxon>Fungi</taxon>
        <taxon>Dikarya</taxon>
        <taxon>Ascomycota</taxon>
        <taxon>Pezizomycotina</taxon>
        <taxon>Dothideomycetes</taxon>
        <taxon>Pleosporomycetidae</taxon>
        <taxon>Pleosporales</taxon>
        <taxon>Pleosporineae</taxon>
        <taxon>Pleosporaceae</taxon>
        <taxon>Curvularia</taxon>
    </lineage>
</organism>
<name>A0A9P4WB35_CURKU</name>
<proteinExistence type="inferred from homology"/>
<sequence>MAGADRFRVIIAGGGLAGLTLANALEKADIDYVLLEARNTIAPSVGASIGIFPNGGRILDQLGCFDEISKEGASLVSSRMRDRNGVSFSLGDSSILVAARANYASMFLEREVALRILYENLQSKSRINLQKKISVVDHTQNGVTVTCEDGTSISGDVLIGCDGVHSVVRNEMWRLAHLHDQTSFSPSDKDLLFAEYKCLFGISTAINGIADGELSVNYDQGFSTMVVGGKQKIFWFVFKKMDKIW</sequence>
<dbReference type="OrthoDB" id="2431938at2759"/>